<dbReference type="PANTHER" id="PTHR43207">
    <property type="entry name" value="AROGENATE DEHYDROGENASE-RELATED"/>
    <property type="match status" value="1"/>
</dbReference>
<keyword evidence="2" id="KW-0175">Coiled coil</keyword>
<dbReference type="Gene3D" id="3.40.50.720">
    <property type="entry name" value="NAD(P)-binding Rossmann-like Domain"/>
    <property type="match status" value="1"/>
</dbReference>
<dbReference type="GO" id="GO:0006571">
    <property type="term" value="P:tyrosine biosynthetic process"/>
    <property type="evidence" value="ECO:0007669"/>
    <property type="project" value="InterPro"/>
</dbReference>
<dbReference type="InterPro" id="IPR008927">
    <property type="entry name" value="6-PGluconate_DH-like_C_sf"/>
</dbReference>
<feature type="domain" description="Prephenate/arogenate dehydrogenase" evidence="3">
    <location>
        <begin position="14"/>
        <end position="291"/>
    </location>
</feature>
<proteinExistence type="predicted"/>
<evidence type="ECO:0000259" key="3">
    <source>
        <dbReference type="PROSITE" id="PS51176"/>
    </source>
</evidence>
<evidence type="ECO:0000313" key="4">
    <source>
        <dbReference type="EMBL" id="PXF46820.1"/>
    </source>
</evidence>
<sequence>MSPNKLVPQDFTPLTIGIVGFGNFGQFLSKAFAAQGHRVVGQSRGDYYEVAAAIGCEYVQSADKLMDCEPHIVVFCTSIMSLDTVLSRFPLKRLANKLVADVLSVKLYPHDLLLKCLPSSTDIVCTHPMFGPESGEHSWKGLPFVYDVVRIDPLRKQICDAFIDIWRSEGCTMVQMECAQHDKIAASTQFITHTTGRMLAQLNLQTTPINTKGYESLLAVVDTTCKDSFDLYYGLFKYNPNARQELDKLENALGDIRNMLERTERNEAQTRNLSRSKGVEKPCISEEILRTLRLRVSPRI</sequence>
<dbReference type="Proteomes" id="UP000247409">
    <property type="component" value="Unassembled WGS sequence"/>
</dbReference>
<dbReference type="SUPFAM" id="SSF51735">
    <property type="entry name" value="NAD(P)-binding Rossmann-fold domains"/>
    <property type="match status" value="1"/>
</dbReference>
<name>A0A2V3J0D3_9FLOR</name>
<dbReference type="PANTHER" id="PTHR43207:SF4">
    <property type="entry name" value="AROGENATE DEHYDROGENASE 2, CHLOROPLASTIC"/>
    <property type="match status" value="1"/>
</dbReference>
<dbReference type="Pfam" id="PF26213">
    <property type="entry name" value="TYRAAT1_C"/>
    <property type="match status" value="1"/>
</dbReference>
<dbReference type="InterPro" id="IPR036291">
    <property type="entry name" value="NAD(P)-bd_dom_sf"/>
</dbReference>
<dbReference type="InterPro" id="IPR003099">
    <property type="entry name" value="Prephen_DH"/>
</dbReference>
<dbReference type="GO" id="GO:0008977">
    <property type="term" value="F:prephenate dehydrogenase (NAD+) activity"/>
    <property type="evidence" value="ECO:0007669"/>
    <property type="project" value="InterPro"/>
</dbReference>
<reference evidence="4 5" key="1">
    <citation type="journal article" date="2018" name="Mol. Biol. Evol.">
        <title>Analysis of the draft genome of the red seaweed Gracilariopsis chorda provides insights into genome size evolution in Rhodophyta.</title>
        <authorList>
            <person name="Lee J."/>
            <person name="Yang E.C."/>
            <person name="Graf L."/>
            <person name="Yang J.H."/>
            <person name="Qiu H."/>
            <person name="Zel Zion U."/>
            <person name="Chan C.X."/>
            <person name="Stephens T.G."/>
            <person name="Weber A.P.M."/>
            <person name="Boo G.H."/>
            <person name="Boo S.M."/>
            <person name="Kim K.M."/>
            <person name="Shin Y."/>
            <person name="Jung M."/>
            <person name="Lee S.J."/>
            <person name="Yim H.S."/>
            <person name="Lee J.H."/>
            <person name="Bhattacharya D."/>
            <person name="Yoon H.S."/>
        </authorList>
    </citation>
    <scope>NUCLEOTIDE SEQUENCE [LARGE SCALE GENOMIC DNA]</scope>
    <source>
        <strain evidence="4 5">SKKU-2015</strain>
        <tissue evidence="4">Whole body</tissue>
    </source>
</reference>
<dbReference type="GO" id="GO:0070403">
    <property type="term" value="F:NAD+ binding"/>
    <property type="evidence" value="ECO:0007669"/>
    <property type="project" value="InterPro"/>
</dbReference>
<evidence type="ECO:0000256" key="1">
    <source>
        <dbReference type="ARBA" id="ARBA00023002"/>
    </source>
</evidence>
<dbReference type="InterPro" id="IPR045011">
    <property type="entry name" value="TYRAAT1/2"/>
</dbReference>
<dbReference type="OrthoDB" id="2414662at2759"/>
<organism evidence="4 5">
    <name type="scientific">Gracilariopsis chorda</name>
    <dbReference type="NCBI Taxonomy" id="448386"/>
    <lineage>
        <taxon>Eukaryota</taxon>
        <taxon>Rhodophyta</taxon>
        <taxon>Florideophyceae</taxon>
        <taxon>Rhodymeniophycidae</taxon>
        <taxon>Gracilariales</taxon>
        <taxon>Gracilariaceae</taxon>
        <taxon>Gracilariopsis</taxon>
    </lineage>
</organism>
<dbReference type="PROSITE" id="PS51176">
    <property type="entry name" value="PDH_ADH"/>
    <property type="match status" value="1"/>
</dbReference>
<comment type="caution">
    <text evidence="4">The sequence shown here is derived from an EMBL/GenBank/DDBJ whole genome shotgun (WGS) entry which is preliminary data.</text>
</comment>
<feature type="coiled-coil region" evidence="2">
    <location>
        <begin position="239"/>
        <end position="266"/>
    </location>
</feature>
<dbReference type="InterPro" id="IPR059064">
    <property type="entry name" value="TYRAAT2_C"/>
</dbReference>
<evidence type="ECO:0000313" key="5">
    <source>
        <dbReference type="Proteomes" id="UP000247409"/>
    </source>
</evidence>
<accession>A0A2V3J0D3</accession>
<dbReference type="AlphaFoldDB" id="A0A2V3J0D3"/>
<dbReference type="Pfam" id="PF02153">
    <property type="entry name" value="PDH_N"/>
    <property type="match status" value="1"/>
</dbReference>
<dbReference type="SUPFAM" id="SSF48179">
    <property type="entry name" value="6-phosphogluconate dehydrogenase C-terminal domain-like"/>
    <property type="match status" value="1"/>
</dbReference>
<keyword evidence="1" id="KW-0560">Oxidoreductase</keyword>
<dbReference type="InterPro" id="IPR046826">
    <property type="entry name" value="PDH_N"/>
</dbReference>
<dbReference type="EMBL" id="NBIV01000032">
    <property type="protein sequence ID" value="PXF46820.1"/>
    <property type="molecule type" value="Genomic_DNA"/>
</dbReference>
<keyword evidence="5" id="KW-1185">Reference proteome</keyword>
<dbReference type="GO" id="GO:0033730">
    <property type="term" value="F:arogenate dehydrogenase (NADP+) activity"/>
    <property type="evidence" value="ECO:0007669"/>
    <property type="project" value="InterPro"/>
</dbReference>
<dbReference type="STRING" id="448386.A0A2V3J0D3"/>
<dbReference type="GO" id="GO:0004665">
    <property type="term" value="F:prephenate dehydrogenase (NADP+) activity"/>
    <property type="evidence" value="ECO:0007669"/>
    <property type="project" value="InterPro"/>
</dbReference>
<evidence type="ECO:0000256" key="2">
    <source>
        <dbReference type="SAM" id="Coils"/>
    </source>
</evidence>
<gene>
    <name evidence="4" type="ORF">BWQ96_03349</name>
</gene>
<protein>
    <submittedName>
        <fullName evidence="4">Arogenate dehydrogenase 1, chloroplastic</fullName>
    </submittedName>
</protein>